<evidence type="ECO:0000313" key="15">
    <source>
        <dbReference type="EMBL" id="MPM48567.1"/>
    </source>
</evidence>
<keyword evidence="8" id="KW-0963">Cytoplasm</keyword>
<dbReference type="InterPro" id="IPR022898">
    <property type="entry name" value="RNase_HII"/>
</dbReference>
<dbReference type="EMBL" id="VSSQ01012154">
    <property type="protein sequence ID" value="MPM48567.1"/>
    <property type="molecule type" value="Genomic_DNA"/>
</dbReference>
<reference evidence="15" key="1">
    <citation type="submission" date="2019-08" db="EMBL/GenBank/DDBJ databases">
        <authorList>
            <person name="Kucharzyk K."/>
            <person name="Murdoch R.W."/>
            <person name="Higgins S."/>
            <person name="Loffler F."/>
        </authorList>
    </citation>
    <scope>NUCLEOTIDE SEQUENCE</scope>
</reference>
<dbReference type="PANTHER" id="PTHR10954:SF18">
    <property type="entry name" value="RIBONUCLEASE HII"/>
    <property type="match status" value="1"/>
</dbReference>
<evidence type="ECO:0000256" key="9">
    <source>
        <dbReference type="ARBA" id="ARBA00022722"/>
    </source>
</evidence>
<dbReference type="GO" id="GO:0005737">
    <property type="term" value="C:cytoplasm"/>
    <property type="evidence" value="ECO:0007669"/>
    <property type="project" value="UniProtKB-SubCell"/>
</dbReference>
<gene>
    <name evidence="15" type="primary">rnhB_25</name>
    <name evidence="15" type="ORF">SDC9_95292</name>
</gene>
<comment type="similarity">
    <text evidence="5">Belongs to the RNase HII family.</text>
</comment>
<dbReference type="GO" id="GO:0004523">
    <property type="term" value="F:RNA-DNA hybrid ribonuclease activity"/>
    <property type="evidence" value="ECO:0007669"/>
    <property type="project" value="UniProtKB-EC"/>
</dbReference>
<evidence type="ECO:0000256" key="13">
    <source>
        <dbReference type="ARBA" id="ARBA00023211"/>
    </source>
</evidence>
<organism evidence="15">
    <name type="scientific">bioreactor metagenome</name>
    <dbReference type="NCBI Taxonomy" id="1076179"/>
    <lineage>
        <taxon>unclassified sequences</taxon>
        <taxon>metagenomes</taxon>
        <taxon>ecological metagenomes</taxon>
    </lineage>
</organism>
<evidence type="ECO:0000256" key="12">
    <source>
        <dbReference type="ARBA" id="ARBA00022801"/>
    </source>
</evidence>
<dbReference type="NCBIfam" id="NF000595">
    <property type="entry name" value="PRK00015.1-3"/>
    <property type="match status" value="1"/>
</dbReference>
<dbReference type="GO" id="GO:0046872">
    <property type="term" value="F:metal ion binding"/>
    <property type="evidence" value="ECO:0007669"/>
    <property type="project" value="UniProtKB-KW"/>
</dbReference>
<dbReference type="HAMAP" id="MF_00052_B">
    <property type="entry name" value="RNase_HII_B"/>
    <property type="match status" value="1"/>
</dbReference>
<evidence type="ECO:0000256" key="8">
    <source>
        <dbReference type="ARBA" id="ARBA00022490"/>
    </source>
</evidence>
<dbReference type="AlphaFoldDB" id="A0A645A670"/>
<sequence>MSGRIDPALIPAQPDLQFEHLLWQQGFQTVAGLDEAGRGAWAGPVAAAAVVLPCDDAICTALRGVRDSKELAPQKRAGLAPIIKASAMAWGVGMCSAAEIDEIGILWATRLAMQRALDQLTQIPDHLLIDALFLLDNDSPQTALYKGDQRCLSIAAASILAKTSRDEWMVQQDAVDGRYGFCRHKGYGTAWHQKQLALYGPGPLHRRSFEPIAQLIAKPGNS</sequence>
<feature type="domain" description="RNase H type-2" evidence="14">
    <location>
        <begin position="28"/>
        <end position="221"/>
    </location>
</feature>
<evidence type="ECO:0000256" key="10">
    <source>
        <dbReference type="ARBA" id="ARBA00022723"/>
    </source>
</evidence>
<comment type="subcellular location">
    <subcellularLocation>
        <location evidence="4">Cytoplasm</location>
    </subcellularLocation>
</comment>
<protein>
    <recommendedName>
        <fullName evidence="7">Ribonuclease HII</fullName>
        <ecNumber evidence="6">3.1.26.4</ecNumber>
    </recommendedName>
</protein>
<dbReference type="PROSITE" id="PS51975">
    <property type="entry name" value="RNASE_H_2"/>
    <property type="match status" value="1"/>
</dbReference>
<keyword evidence="11" id="KW-0255">Endonuclease</keyword>
<evidence type="ECO:0000256" key="5">
    <source>
        <dbReference type="ARBA" id="ARBA00007383"/>
    </source>
</evidence>
<comment type="cofactor">
    <cofactor evidence="2">
        <name>Mn(2+)</name>
        <dbReference type="ChEBI" id="CHEBI:29035"/>
    </cofactor>
</comment>
<proteinExistence type="inferred from homology"/>
<evidence type="ECO:0000256" key="7">
    <source>
        <dbReference type="ARBA" id="ARBA00019179"/>
    </source>
</evidence>
<evidence type="ECO:0000256" key="4">
    <source>
        <dbReference type="ARBA" id="ARBA00004496"/>
    </source>
</evidence>
<dbReference type="InterPro" id="IPR024567">
    <property type="entry name" value="RNase_HII/HIII_dom"/>
</dbReference>
<evidence type="ECO:0000256" key="6">
    <source>
        <dbReference type="ARBA" id="ARBA00012180"/>
    </source>
</evidence>
<accession>A0A645A670</accession>
<dbReference type="GO" id="GO:0032299">
    <property type="term" value="C:ribonuclease H2 complex"/>
    <property type="evidence" value="ECO:0007669"/>
    <property type="project" value="TreeGrafter"/>
</dbReference>
<keyword evidence="12 15" id="KW-0378">Hydrolase</keyword>
<dbReference type="GO" id="GO:0043137">
    <property type="term" value="P:DNA replication, removal of RNA primer"/>
    <property type="evidence" value="ECO:0007669"/>
    <property type="project" value="TreeGrafter"/>
</dbReference>
<comment type="catalytic activity">
    <reaction evidence="1">
        <text>Endonucleolytic cleavage to 5'-phosphomonoester.</text>
        <dbReference type="EC" id="3.1.26.4"/>
    </reaction>
</comment>
<evidence type="ECO:0000256" key="11">
    <source>
        <dbReference type="ARBA" id="ARBA00022759"/>
    </source>
</evidence>
<dbReference type="InterPro" id="IPR001352">
    <property type="entry name" value="RNase_HII/HIII"/>
</dbReference>
<keyword evidence="10" id="KW-0479">Metal-binding</keyword>
<evidence type="ECO:0000256" key="2">
    <source>
        <dbReference type="ARBA" id="ARBA00001936"/>
    </source>
</evidence>
<dbReference type="InterPro" id="IPR012337">
    <property type="entry name" value="RNaseH-like_sf"/>
</dbReference>
<keyword evidence="13" id="KW-0464">Manganese</keyword>
<comment type="cofactor">
    <cofactor evidence="3">
        <name>Mg(2+)</name>
        <dbReference type="ChEBI" id="CHEBI:18420"/>
    </cofactor>
</comment>
<evidence type="ECO:0000256" key="1">
    <source>
        <dbReference type="ARBA" id="ARBA00000077"/>
    </source>
</evidence>
<dbReference type="PANTHER" id="PTHR10954">
    <property type="entry name" value="RIBONUCLEASE H2 SUBUNIT A"/>
    <property type="match status" value="1"/>
</dbReference>
<evidence type="ECO:0000256" key="3">
    <source>
        <dbReference type="ARBA" id="ARBA00001946"/>
    </source>
</evidence>
<dbReference type="SUPFAM" id="SSF53098">
    <property type="entry name" value="Ribonuclease H-like"/>
    <property type="match status" value="1"/>
</dbReference>
<dbReference type="GO" id="GO:0003723">
    <property type="term" value="F:RNA binding"/>
    <property type="evidence" value="ECO:0007669"/>
    <property type="project" value="InterPro"/>
</dbReference>
<keyword evidence="9" id="KW-0540">Nuclease</keyword>
<dbReference type="Gene3D" id="3.30.420.10">
    <property type="entry name" value="Ribonuclease H-like superfamily/Ribonuclease H"/>
    <property type="match status" value="1"/>
</dbReference>
<dbReference type="InterPro" id="IPR036397">
    <property type="entry name" value="RNaseH_sf"/>
</dbReference>
<dbReference type="GO" id="GO:0006298">
    <property type="term" value="P:mismatch repair"/>
    <property type="evidence" value="ECO:0007669"/>
    <property type="project" value="TreeGrafter"/>
</dbReference>
<dbReference type="Pfam" id="PF01351">
    <property type="entry name" value="RNase_HII"/>
    <property type="match status" value="1"/>
</dbReference>
<dbReference type="EC" id="3.1.26.4" evidence="6"/>
<evidence type="ECO:0000259" key="14">
    <source>
        <dbReference type="PROSITE" id="PS51975"/>
    </source>
</evidence>
<name>A0A645A670_9ZZZZ</name>
<comment type="caution">
    <text evidence="15">The sequence shown here is derived from an EMBL/GenBank/DDBJ whole genome shotgun (WGS) entry which is preliminary data.</text>
</comment>
<dbReference type="CDD" id="cd07182">
    <property type="entry name" value="RNase_HII_bacteria_HII_like"/>
    <property type="match status" value="1"/>
</dbReference>